<dbReference type="PANTHER" id="PTHR11690">
    <property type="entry name" value="AMILORIDE-SENSITIVE SODIUM CHANNEL-RELATED"/>
    <property type="match status" value="1"/>
</dbReference>
<evidence type="ECO:0000256" key="3">
    <source>
        <dbReference type="ARBA" id="ARBA00022448"/>
    </source>
</evidence>
<evidence type="ECO:0000256" key="8">
    <source>
        <dbReference type="ARBA" id="ARBA00023065"/>
    </source>
</evidence>
<evidence type="ECO:0000256" key="1">
    <source>
        <dbReference type="ARBA" id="ARBA00004141"/>
    </source>
</evidence>
<keyword evidence="14" id="KW-1185">Reference proteome</keyword>
<dbReference type="Proteomes" id="UP000887013">
    <property type="component" value="Unassembled WGS sequence"/>
</dbReference>
<keyword evidence="4 12" id="KW-0894">Sodium channel</keyword>
<evidence type="ECO:0000313" key="13">
    <source>
        <dbReference type="EMBL" id="GFS85664.1"/>
    </source>
</evidence>
<dbReference type="AlphaFoldDB" id="A0A8X6MZA7"/>
<evidence type="ECO:0000256" key="6">
    <source>
        <dbReference type="ARBA" id="ARBA00022989"/>
    </source>
</evidence>
<proteinExistence type="inferred from homology"/>
<reference evidence="13" key="1">
    <citation type="submission" date="2020-08" db="EMBL/GenBank/DDBJ databases">
        <title>Multicomponent nature underlies the extraordinary mechanical properties of spider dragline silk.</title>
        <authorList>
            <person name="Kono N."/>
            <person name="Nakamura H."/>
            <person name="Mori M."/>
            <person name="Yoshida Y."/>
            <person name="Ohtoshi R."/>
            <person name="Malay A.D."/>
            <person name="Moran D.A.P."/>
            <person name="Tomita M."/>
            <person name="Numata K."/>
            <person name="Arakawa K."/>
        </authorList>
    </citation>
    <scope>NUCLEOTIDE SEQUENCE</scope>
</reference>
<dbReference type="GO" id="GO:0015280">
    <property type="term" value="F:ligand-gated sodium channel activity"/>
    <property type="evidence" value="ECO:0007669"/>
    <property type="project" value="TreeGrafter"/>
</dbReference>
<comment type="similarity">
    <text evidence="2 12">Belongs to the amiloride-sensitive sodium channel (TC 1.A.6) family.</text>
</comment>
<evidence type="ECO:0000313" key="14">
    <source>
        <dbReference type="Proteomes" id="UP000887013"/>
    </source>
</evidence>
<dbReference type="Gene3D" id="2.60.470.10">
    <property type="entry name" value="Acid-sensing ion channels like domains"/>
    <property type="match status" value="1"/>
</dbReference>
<keyword evidence="9" id="KW-0472">Membrane</keyword>
<evidence type="ECO:0000256" key="2">
    <source>
        <dbReference type="ARBA" id="ARBA00007193"/>
    </source>
</evidence>
<dbReference type="EMBL" id="BMAW01098605">
    <property type="protein sequence ID" value="GFS85664.1"/>
    <property type="molecule type" value="Genomic_DNA"/>
</dbReference>
<keyword evidence="8 12" id="KW-0406">Ion transport</keyword>
<keyword evidence="11 12" id="KW-0407">Ion channel</keyword>
<comment type="subcellular location">
    <subcellularLocation>
        <location evidence="1">Membrane</location>
        <topology evidence="1">Multi-pass membrane protein</topology>
    </subcellularLocation>
</comment>
<keyword evidence="3 12" id="KW-0813">Transport</keyword>
<evidence type="ECO:0000256" key="10">
    <source>
        <dbReference type="ARBA" id="ARBA00023201"/>
    </source>
</evidence>
<keyword evidence="10 12" id="KW-0739">Sodium transport</keyword>
<dbReference type="Pfam" id="PF00858">
    <property type="entry name" value="ASC"/>
    <property type="match status" value="1"/>
</dbReference>
<name>A0A8X6MZA7_NEPPI</name>
<evidence type="ECO:0000256" key="11">
    <source>
        <dbReference type="ARBA" id="ARBA00023303"/>
    </source>
</evidence>
<accession>A0A8X6MZA7</accession>
<organism evidence="13 14">
    <name type="scientific">Nephila pilipes</name>
    <name type="common">Giant wood spider</name>
    <name type="synonym">Nephila maculata</name>
    <dbReference type="NCBI Taxonomy" id="299642"/>
    <lineage>
        <taxon>Eukaryota</taxon>
        <taxon>Metazoa</taxon>
        <taxon>Ecdysozoa</taxon>
        <taxon>Arthropoda</taxon>
        <taxon>Chelicerata</taxon>
        <taxon>Arachnida</taxon>
        <taxon>Araneae</taxon>
        <taxon>Araneomorphae</taxon>
        <taxon>Entelegynae</taxon>
        <taxon>Araneoidea</taxon>
        <taxon>Nephilidae</taxon>
        <taxon>Nephila</taxon>
    </lineage>
</organism>
<evidence type="ECO:0000256" key="9">
    <source>
        <dbReference type="ARBA" id="ARBA00023136"/>
    </source>
</evidence>
<keyword evidence="7" id="KW-0915">Sodium</keyword>
<evidence type="ECO:0000256" key="7">
    <source>
        <dbReference type="ARBA" id="ARBA00023053"/>
    </source>
</evidence>
<evidence type="ECO:0000256" key="4">
    <source>
        <dbReference type="ARBA" id="ARBA00022461"/>
    </source>
</evidence>
<sequence>MDQKKNLEFPAVSVCNLNRMRQQDNDCKRMEMKRYISGTSLILPNRKSLFYCTKLEHYKDILLGIKNDDALKLELKYYAMDEETLFQHGHNLSNFLEKCSFDGRSCSPTYLSYFVNHRFGNCITFNERYLGKEPLRNSETGINSGLILQLNLQSCKSFSTVHTQGSNVLIHNPSETQSPEEDRFIVDPGYEAIISLRQAIIHRLPFPYKDRCVDYKARRKKIYSKQKRLHSKLHSRTQF</sequence>
<dbReference type="PRINTS" id="PR01078">
    <property type="entry name" value="AMINACHANNEL"/>
</dbReference>
<dbReference type="InterPro" id="IPR001873">
    <property type="entry name" value="ENaC"/>
</dbReference>
<dbReference type="OrthoDB" id="6433010at2759"/>
<dbReference type="PANTHER" id="PTHR11690:SF248">
    <property type="entry name" value="PICKPOCKET 17, ISOFORM A"/>
    <property type="match status" value="1"/>
</dbReference>
<protein>
    <submittedName>
        <fullName evidence="13">Acid-sensing ion channel 3</fullName>
    </submittedName>
</protein>
<evidence type="ECO:0000256" key="12">
    <source>
        <dbReference type="RuleBase" id="RU000679"/>
    </source>
</evidence>
<keyword evidence="5 12" id="KW-0812">Transmembrane</keyword>
<comment type="caution">
    <text evidence="13">The sequence shown here is derived from an EMBL/GenBank/DDBJ whole genome shotgun (WGS) entry which is preliminary data.</text>
</comment>
<dbReference type="GO" id="GO:0005886">
    <property type="term" value="C:plasma membrane"/>
    <property type="evidence" value="ECO:0007669"/>
    <property type="project" value="TreeGrafter"/>
</dbReference>
<evidence type="ECO:0000256" key="5">
    <source>
        <dbReference type="ARBA" id="ARBA00022692"/>
    </source>
</evidence>
<keyword evidence="6" id="KW-1133">Transmembrane helix</keyword>
<gene>
    <name evidence="13" type="primary">Asic3</name>
    <name evidence="13" type="ORF">NPIL_673661</name>
</gene>